<keyword evidence="1" id="KW-0411">Iron-sulfur</keyword>
<organism evidence="3 4">
    <name type="scientific">Desulfosporosinus hippei DSM 8344</name>
    <dbReference type="NCBI Taxonomy" id="1121419"/>
    <lineage>
        <taxon>Bacteria</taxon>
        <taxon>Bacillati</taxon>
        <taxon>Bacillota</taxon>
        <taxon>Clostridia</taxon>
        <taxon>Eubacteriales</taxon>
        <taxon>Desulfitobacteriaceae</taxon>
        <taxon>Desulfosporosinus</taxon>
    </lineage>
</organism>
<dbReference type="InterPro" id="IPR017896">
    <property type="entry name" value="4Fe4S_Fe-S-bd"/>
</dbReference>
<keyword evidence="1" id="KW-0479">Metal-binding</keyword>
<dbReference type="SUPFAM" id="SSF48371">
    <property type="entry name" value="ARM repeat"/>
    <property type="match status" value="1"/>
</dbReference>
<gene>
    <name evidence="3" type="ORF">SAMN05443529_1558</name>
</gene>
<dbReference type="SMART" id="SM00567">
    <property type="entry name" value="EZ_HEAT"/>
    <property type="match status" value="2"/>
</dbReference>
<dbReference type="Pfam" id="PF13484">
    <property type="entry name" value="Fer4_16"/>
    <property type="match status" value="1"/>
</dbReference>
<dbReference type="SUPFAM" id="SSF54862">
    <property type="entry name" value="4Fe-4S ferredoxins"/>
    <property type="match status" value="1"/>
</dbReference>
<feature type="domain" description="4Fe-4S ferredoxin-type" evidence="2">
    <location>
        <begin position="223"/>
        <end position="255"/>
    </location>
</feature>
<dbReference type="InterPro" id="IPR016024">
    <property type="entry name" value="ARM-type_fold"/>
</dbReference>
<dbReference type="Gene3D" id="3.30.70.20">
    <property type="match status" value="1"/>
</dbReference>
<dbReference type="InterPro" id="IPR004453">
    <property type="entry name" value="QueG"/>
</dbReference>
<evidence type="ECO:0000259" key="2">
    <source>
        <dbReference type="PROSITE" id="PS51379"/>
    </source>
</evidence>
<dbReference type="RefSeq" id="WP_092335865.1">
    <property type="nucleotide sequence ID" value="NZ_FNCP01000055.1"/>
</dbReference>
<name>A0A1G8LV68_9FIRM</name>
<proteinExistence type="predicted"/>
<dbReference type="EMBL" id="FNCP01000055">
    <property type="protein sequence ID" value="SDI59611.1"/>
    <property type="molecule type" value="Genomic_DNA"/>
</dbReference>
<keyword evidence="4" id="KW-1185">Reference proteome</keyword>
<evidence type="ECO:0000256" key="1">
    <source>
        <dbReference type="ARBA" id="ARBA00022485"/>
    </source>
</evidence>
<protein>
    <submittedName>
        <fullName evidence="3">Epoxyqueuosine reductase</fullName>
    </submittedName>
</protein>
<dbReference type="InterPro" id="IPR011989">
    <property type="entry name" value="ARM-like"/>
</dbReference>
<dbReference type="PANTHER" id="PTHR30002:SF4">
    <property type="entry name" value="EPOXYQUEUOSINE REDUCTASE"/>
    <property type="match status" value="1"/>
</dbReference>
<sequence length="375" mass="42339">MSLTTQIKEFALDIGYSKVGIIPAESFPEYIADLTNRQEMYSFYIKGAYRPLLGAEPRSLMPKAKSIITTVYDYSQKKFPKELTDKIGRVYQARCYNAPPERINGARPQLMKNFLRQLGCEVGEKISLPERLVAAKAGIVNYGRNNFAYAEGIGSFIYLTSFVVDKELDYDSPSFVVGCPEGCSACMKACPTQAIYEPLKLNPRRCIAFNTFITQDRMVGSYIEPEIRDKMGTKIHGCDICQEVCPRNQARLKEKLLEDEFLVKVAQDFSLAKILNMTDNLYLSRIQPLMYNYIKEKKYFQRNAAIALGNLGDPAFIPDLSVAMHDPEELVRGYVAWALGKIGGQLAKGILMEGNGRETSEFAKREIREALSRIE</sequence>
<dbReference type="STRING" id="1121419.SAMN05443529_1558"/>
<dbReference type="PROSITE" id="PS51379">
    <property type="entry name" value="4FE4S_FER_2"/>
    <property type="match status" value="2"/>
</dbReference>
<keyword evidence="1" id="KW-0408">Iron</keyword>
<accession>A0A1G8LV68</accession>
<dbReference type="InterPro" id="IPR004155">
    <property type="entry name" value="PBS_lyase_HEAT"/>
</dbReference>
<dbReference type="AlphaFoldDB" id="A0A1G8LV68"/>
<dbReference type="GO" id="GO:0052693">
    <property type="term" value="F:epoxyqueuosine reductase activity"/>
    <property type="evidence" value="ECO:0007669"/>
    <property type="project" value="TreeGrafter"/>
</dbReference>
<dbReference type="Pfam" id="PF13646">
    <property type="entry name" value="HEAT_2"/>
    <property type="match status" value="1"/>
</dbReference>
<dbReference type="GO" id="GO:0008616">
    <property type="term" value="P:tRNA queuosine(34) biosynthetic process"/>
    <property type="evidence" value="ECO:0007669"/>
    <property type="project" value="InterPro"/>
</dbReference>
<dbReference type="Proteomes" id="UP000198656">
    <property type="component" value="Unassembled WGS sequence"/>
</dbReference>
<dbReference type="GO" id="GO:0051539">
    <property type="term" value="F:4 iron, 4 sulfur cluster binding"/>
    <property type="evidence" value="ECO:0007669"/>
    <property type="project" value="UniProtKB-KW"/>
</dbReference>
<dbReference type="PANTHER" id="PTHR30002">
    <property type="entry name" value="EPOXYQUEUOSINE REDUCTASE"/>
    <property type="match status" value="1"/>
</dbReference>
<evidence type="ECO:0000313" key="3">
    <source>
        <dbReference type="EMBL" id="SDI59611.1"/>
    </source>
</evidence>
<dbReference type="Gene3D" id="1.25.10.10">
    <property type="entry name" value="Leucine-rich Repeat Variant"/>
    <property type="match status" value="1"/>
</dbReference>
<keyword evidence="1" id="KW-0004">4Fe-4S</keyword>
<reference evidence="4" key="1">
    <citation type="submission" date="2016-10" db="EMBL/GenBank/DDBJ databases">
        <authorList>
            <person name="Varghese N."/>
            <person name="Submissions S."/>
        </authorList>
    </citation>
    <scope>NUCLEOTIDE SEQUENCE [LARGE SCALE GENOMIC DNA]</scope>
    <source>
        <strain evidence="4">DSM 8344</strain>
    </source>
</reference>
<evidence type="ECO:0000313" key="4">
    <source>
        <dbReference type="Proteomes" id="UP000198656"/>
    </source>
</evidence>
<feature type="domain" description="4Fe-4S ferredoxin-type" evidence="2">
    <location>
        <begin position="166"/>
        <end position="200"/>
    </location>
</feature>
<dbReference type="OrthoDB" id="9784571at2"/>